<dbReference type="PANTHER" id="PTHR48267">
    <property type="entry name" value="CUPREDOXIN SUPERFAMILY PROTEIN"/>
    <property type="match status" value="1"/>
</dbReference>
<dbReference type="Pfam" id="PF07731">
    <property type="entry name" value="Cu-oxidase_2"/>
    <property type="match status" value="1"/>
</dbReference>
<evidence type="ECO:0000256" key="8">
    <source>
        <dbReference type="ARBA" id="ARBA00043090"/>
    </source>
</evidence>
<dbReference type="PANTHER" id="PTHR48267:SF1">
    <property type="entry name" value="BILIRUBIN OXIDASE"/>
    <property type="match status" value="1"/>
</dbReference>
<evidence type="ECO:0000256" key="1">
    <source>
        <dbReference type="ARBA" id="ARBA00004418"/>
    </source>
</evidence>
<feature type="domain" description="Plastocyanin-like" evidence="11">
    <location>
        <begin position="59"/>
        <end position="174"/>
    </location>
</feature>
<dbReference type="InterPro" id="IPR011707">
    <property type="entry name" value="Cu-oxidase-like_N"/>
</dbReference>
<dbReference type="Gene3D" id="2.60.40.420">
    <property type="entry name" value="Cupredoxins - blue copper proteins"/>
    <property type="match status" value="3"/>
</dbReference>
<name>A0ABR9SF77_9BURK</name>
<dbReference type="InterPro" id="IPR011706">
    <property type="entry name" value="Cu-oxidase_C"/>
</dbReference>
<accession>A0ABR9SF77</accession>
<feature type="domain" description="Plastocyanin-like" evidence="10">
    <location>
        <begin position="393"/>
        <end position="497"/>
    </location>
</feature>
<dbReference type="InterPro" id="IPR008972">
    <property type="entry name" value="Cupredoxin"/>
</dbReference>
<dbReference type="PROSITE" id="PS00080">
    <property type="entry name" value="MULTICOPPER_OXIDASE2"/>
    <property type="match status" value="1"/>
</dbReference>
<proteinExistence type="predicted"/>
<dbReference type="EC" id="1.16.3.4" evidence="5"/>
<dbReference type="PROSITE" id="PS51318">
    <property type="entry name" value="TAT"/>
    <property type="match status" value="1"/>
</dbReference>
<dbReference type="CDD" id="cd13890">
    <property type="entry name" value="CuRO_3_CueO_FtsP"/>
    <property type="match status" value="1"/>
</dbReference>
<gene>
    <name evidence="12" type="ORF">IM725_09065</name>
</gene>
<reference evidence="12 13" key="1">
    <citation type="submission" date="2020-10" db="EMBL/GenBank/DDBJ databases">
        <title>Draft genome of Ramlibacter aquaticus LMG 30558.</title>
        <authorList>
            <person name="Props R."/>
        </authorList>
    </citation>
    <scope>NUCLEOTIDE SEQUENCE [LARGE SCALE GENOMIC DNA]</scope>
    <source>
        <strain evidence="12 13">LMG 30558</strain>
    </source>
</reference>
<evidence type="ECO:0000313" key="13">
    <source>
        <dbReference type="Proteomes" id="UP000715965"/>
    </source>
</evidence>
<evidence type="ECO:0000256" key="5">
    <source>
        <dbReference type="ARBA" id="ARBA00038978"/>
    </source>
</evidence>
<dbReference type="InterPro" id="IPR002355">
    <property type="entry name" value="Cu_oxidase_Cu_BS"/>
</dbReference>
<evidence type="ECO:0000256" key="7">
    <source>
        <dbReference type="ARBA" id="ARBA00042896"/>
    </source>
</evidence>
<comment type="subunit">
    <text evidence="2">Monomer.</text>
</comment>
<organism evidence="12 13">
    <name type="scientific">Ramlibacter aquaticus</name>
    <dbReference type="NCBI Taxonomy" id="2780094"/>
    <lineage>
        <taxon>Bacteria</taxon>
        <taxon>Pseudomonadati</taxon>
        <taxon>Pseudomonadota</taxon>
        <taxon>Betaproteobacteria</taxon>
        <taxon>Burkholderiales</taxon>
        <taxon>Comamonadaceae</taxon>
        <taxon>Ramlibacter</taxon>
    </lineage>
</organism>
<dbReference type="InterPro" id="IPR006311">
    <property type="entry name" value="TAT_signal"/>
</dbReference>
<protein>
    <recommendedName>
        <fullName evidence="6">Multicopper oxidase CueO</fullName>
        <ecNumber evidence="5">1.16.3.4</ecNumber>
    </recommendedName>
    <alternativeName>
        <fullName evidence="7">Copper efflux oxidase</fullName>
    </alternativeName>
    <alternativeName>
        <fullName evidence="8">Cuprous oxidase</fullName>
    </alternativeName>
</protein>
<evidence type="ECO:0000256" key="2">
    <source>
        <dbReference type="ARBA" id="ARBA00011245"/>
    </source>
</evidence>
<dbReference type="EMBL" id="JADDOJ010000029">
    <property type="protein sequence ID" value="MBE7940717.1"/>
    <property type="molecule type" value="Genomic_DNA"/>
</dbReference>
<evidence type="ECO:0000256" key="4">
    <source>
        <dbReference type="ARBA" id="ARBA00023002"/>
    </source>
</evidence>
<evidence type="ECO:0000256" key="3">
    <source>
        <dbReference type="ARBA" id="ARBA00022723"/>
    </source>
</evidence>
<dbReference type="Proteomes" id="UP000715965">
    <property type="component" value="Unassembled WGS sequence"/>
</dbReference>
<evidence type="ECO:0000256" key="6">
    <source>
        <dbReference type="ARBA" id="ARBA00041027"/>
    </source>
</evidence>
<keyword evidence="13" id="KW-1185">Reference proteome</keyword>
<dbReference type="CDD" id="cd04232">
    <property type="entry name" value="CuRO_1_CueO_FtsP"/>
    <property type="match status" value="1"/>
</dbReference>
<keyword evidence="3" id="KW-0479">Metal-binding</keyword>
<evidence type="ECO:0000259" key="11">
    <source>
        <dbReference type="Pfam" id="PF07732"/>
    </source>
</evidence>
<dbReference type="CDD" id="cd13867">
    <property type="entry name" value="CuRO_2_CueO_FtsP"/>
    <property type="match status" value="1"/>
</dbReference>
<comment type="subcellular location">
    <subcellularLocation>
        <location evidence="1">Periplasm</location>
    </subcellularLocation>
</comment>
<dbReference type="SUPFAM" id="SSF49503">
    <property type="entry name" value="Cupredoxins"/>
    <property type="match status" value="3"/>
</dbReference>
<dbReference type="InterPro" id="IPR045087">
    <property type="entry name" value="Cu-oxidase_fam"/>
</dbReference>
<comment type="caution">
    <text evidence="12">The sequence shown here is derived from an EMBL/GenBank/DDBJ whole genome shotgun (WGS) entry which is preliminary data.</text>
</comment>
<evidence type="ECO:0000256" key="9">
    <source>
        <dbReference type="ARBA" id="ARBA00048092"/>
    </source>
</evidence>
<keyword evidence="4" id="KW-0560">Oxidoreductase</keyword>
<comment type="catalytic activity">
    <reaction evidence="9">
        <text>4 Cu(+) + O2 + 4 H(+) = 4 Cu(2+) + 2 H2O</text>
        <dbReference type="Rhea" id="RHEA:30083"/>
        <dbReference type="ChEBI" id="CHEBI:15377"/>
        <dbReference type="ChEBI" id="CHEBI:15378"/>
        <dbReference type="ChEBI" id="CHEBI:15379"/>
        <dbReference type="ChEBI" id="CHEBI:29036"/>
        <dbReference type="ChEBI" id="CHEBI:49552"/>
        <dbReference type="EC" id="1.16.3.4"/>
    </reaction>
    <physiologicalReaction direction="left-to-right" evidence="9">
        <dbReference type="Rhea" id="RHEA:30084"/>
    </physiologicalReaction>
</comment>
<dbReference type="Pfam" id="PF07732">
    <property type="entry name" value="Cu-oxidase_3"/>
    <property type="match status" value="1"/>
</dbReference>
<evidence type="ECO:0000259" key="10">
    <source>
        <dbReference type="Pfam" id="PF07731"/>
    </source>
</evidence>
<sequence length="500" mass="54317">MSSTRRRFIMGATGAAALIGAGLWRTGLLASPRDEPLRPLQVPPLMDARRQGNALALQVQRGQTEFFRGARSATMGYNGSYLGPTLRVHRGDDVQVAITNALGEDTTVHWHGLLVPGHLDGGPHQNIAPGASWRPVLPVRQPAATLFYHSHVHGRTAEQVYAGLAGVLIVADDQEARLNLPSEYGIDDLPLVIQDRWFENGRMLLPNGMMTLMHGRRGNTLLVNGTPDAQARVPARLVRLRFVNGSNARTYALAFDDGRPMHWIASEAGLLAAPVAMGSLSLAPGERAEVLVDFSDARRATLVTAPDPNAPMMMGGPMSRLRPDGVGREPVLAFEPIGPSENSVALPTRLVAHAAPDPSRATRRRRFNLDMPMGAMMGMGRMMRGAGPGGSTGTFGINGRAFDMRRVDERVRLGDTEVWEVSGDMMAHPFHIHGTHFRVLSRGGAAPMLRDQGLRDTVMVGEPVELLMQFTQEAAKAPFMYHCHILEHEDNGMMGQFGTA</sequence>
<evidence type="ECO:0000313" key="12">
    <source>
        <dbReference type="EMBL" id="MBE7940717.1"/>
    </source>
</evidence>